<sequence length="136" mass="15339">MQRHIWCETKKGLMHGRVEGAPEKAVPKWQRLFGLHRQGCFTQFDAVDATTALEAFDCFLASPKTFSVESAESMVIDYYASRWFADVTLDIWFSDSDLSVATVTKQVAREILLKVFSDTTDAELVAFIRQHATSLG</sequence>
<dbReference type="AlphaFoldDB" id="A0A366HTK2"/>
<accession>A0A366HTK2</accession>
<gene>
    <name evidence="1" type="ORF">DES53_102631</name>
</gene>
<reference evidence="1 2" key="1">
    <citation type="submission" date="2018-06" db="EMBL/GenBank/DDBJ databases">
        <title>Genomic Encyclopedia of Type Strains, Phase IV (KMG-IV): sequencing the most valuable type-strain genomes for metagenomic binning, comparative biology and taxonomic classification.</title>
        <authorList>
            <person name="Goeker M."/>
        </authorList>
    </citation>
    <scope>NUCLEOTIDE SEQUENCE [LARGE SCALE GENOMIC DNA]</scope>
    <source>
        <strain evidence="1 2">DSM 25532</strain>
    </source>
</reference>
<dbReference type="EMBL" id="QNRR01000002">
    <property type="protein sequence ID" value="RBP46244.1"/>
    <property type="molecule type" value="Genomic_DNA"/>
</dbReference>
<keyword evidence="2" id="KW-1185">Reference proteome</keyword>
<proteinExistence type="predicted"/>
<organism evidence="1 2">
    <name type="scientific">Roseimicrobium gellanilyticum</name>
    <dbReference type="NCBI Taxonomy" id="748857"/>
    <lineage>
        <taxon>Bacteria</taxon>
        <taxon>Pseudomonadati</taxon>
        <taxon>Verrucomicrobiota</taxon>
        <taxon>Verrucomicrobiia</taxon>
        <taxon>Verrucomicrobiales</taxon>
        <taxon>Verrucomicrobiaceae</taxon>
        <taxon>Roseimicrobium</taxon>
    </lineage>
</organism>
<name>A0A366HTK2_9BACT</name>
<dbReference type="Proteomes" id="UP000253426">
    <property type="component" value="Unassembled WGS sequence"/>
</dbReference>
<comment type="caution">
    <text evidence="1">The sequence shown here is derived from an EMBL/GenBank/DDBJ whole genome shotgun (WGS) entry which is preliminary data.</text>
</comment>
<protein>
    <submittedName>
        <fullName evidence="1">Uncharacterized protein</fullName>
    </submittedName>
</protein>
<evidence type="ECO:0000313" key="2">
    <source>
        <dbReference type="Proteomes" id="UP000253426"/>
    </source>
</evidence>
<dbReference type="RefSeq" id="WP_113957773.1">
    <property type="nucleotide sequence ID" value="NZ_QNRR01000002.1"/>
</dbReference>
<evidence type="ECO:0000313" key="1">
    <source>
        <dbReference type="EMBL" id="RBP46244.1"/>
    </source>
</evidence>